<dbReference type="EMBL" id="LS483346">
    <property type="protein sequence ID" value="SQF34902.1"/>
    <property type="molecule type" value="Genomic_DNA"/>
</dbReference>
<dbReference type="RefSeq" id="WP_002924487.1">
    <property type="nucleotide sequence ID" value="NZ_CP071430.1"/>
</dbReference>
<name>A0A2X3XJJ8_STRSA</name>
<proteinExistence type="predicted"/>
<accession>A0A2X3XJJ8</accession>
<evidence type="ECO:0000313" key="3">
    <source>
        <dbReference type="Proteomes" id="UP000249623"/>
    </source>
</evidence>
<keyword evidence="1" id="KW-0732">Signal</keyword>
<protein>
    <recommendedName>
        <fullName evidence="4">Lipoprotein</fullName>
    </recommendedName>
</protein>
<evidence type="ECO:0000313" key="2">
    <source>
        <dbReference type="EMBL" id="SQF34902.1"/>
    </source>
</evidence>
<feature type="signal peptide" evidence="1">
    <location>
        <begin position="1"/>
        <end position="24"/>
    </location>
</feature>
<organism evidence="2 3">
    <name type="scientific">Streptococcus sanguinis</name>
    <dbReference type="NCBI Taxonomy" id="1305"/>
    <lineage>
        <taxon>Bacteria</taxon>
        <taxon>Bacillati</taxon>
        <taxon>Bacillota</taxon>
        <taxon>Bacilli</taxon>
        <taxon>Lactobacillales</taxon>
        <taxon>Streptococcaceae</taxon>
        <taxon>Streptococcus</taxon>
    </lineage>
</organism>
<feature type="chain" id="PRO_5015889103" description="Lipoprotein" evidence="1">
    <location>
        <begin position="25"/>
        <end position="275"/>
    </location>
</feature>
<dbReference type="AlphaFoldDB" id="A0A2X3XJJ8"/>
<dbReference type="PROSITE" id="PS51257">
    <property type="entry name" value="PROKAR_LIPOPROTEIN"/>
    <property type="match status" value="1"/>
</dbReference>
<dbReference type="Proteomes" id="UP000249623">
    <property type="component" value="Chromosome 1"/>
</dbReference>
<evidence type="ECO:0008006" key="4">
    <source>
        <dbReference type="Google" id="ProtNLM"/>
    </source>
</evidence>
<evidence type="ECO:0000256" key="1">
    <source>
        <dbReference type="SAM" id="SignalP"/>
    </source>
</evidence>
<gene>
    <name evidence="2" type="ORF">NCTC11085_01278</name>
</gene>
<reference evidence="2 3" key="1">
    <citation type="submission" date="2018-06" db="EMBL/GenBank/DDBJ databases">
        <authorList>
            <consortium name="Pathogen Informatics"/>
            <person name="Doyle S."/>
        </authorList>
    </citation>
    <scope>NUCLEOTIDE SEQUENCE [LARGE SCALE GENOMIC DNA]</scope>
    <source>
        <strain evidence="2 3">NCTC11085</strain>
    </source>
</reference>
<sequence>MKKILALSSLFASLLLLTACYAKKEEVDESIRTTKALFKKLPFQPVKVSSDGSYHYEGGGATIDLYFTEEDIQKYPILKYHPNRKGSKIEFYEIFYGERTADQLLDCLVDQEITSLIDEIEGEMEDDMTAEYQQKSGFDRAQFQTVSVSSSKKVDDSESLNKYLMLYSKFLVEFRKNPENHDKLKEIVQKMDKADLLKWSFEIHSDQVLDEKNISEEEVKSRTYNSRSGDTEYYAPETINKYMDLGVFPKDASVKLYFKKYENVSGQVILKKQKD</sequence>